<dbReference type="AlphaFoldDB" id="A0A2S2DXD1"/>
<name>A0A2S2DXD1_9BACT</name>
<keyword evidence="1" id="KW-0732">Signal</keyword>
<dbReference type="SUPFAM" id="SSF53850">
    <property type="entry name" value="Periplasmic binding protein-like II"/>
    <property type="match status" value="1"/>
</dbReference>
<dbReference type="KEGG" id="psez:HME7025_02227"/>
<evidence type="ECO:0000313" key="3">
    <source>
        <dbReference type="EMBL" id="AWL10074.1"/>
    </source>
</evidence>
<dbReference type="Proteomes" id="UP000245468">
    <property type="component" value="Chromosome"/>
</dbReference>
<dbReference type="PANTHER" id="PTHR30570">
    <property type="entry name" value="PERIPLASMIC PHOSPHATE BINDING COMPONENT OF PHOSPHATE ABC TRANSPORTER"/>
    <property type="match status" value="1"/>
</dbReference>
<feature type="domain" description="PBP" evidence="2">
    <location>
        <begin position="41"/>
        <end position="297"/>
    </location>
</feature>
<protein>
    <recommendedName>
        <fullName evidence="2">PBP domain-containing protein</fullName>
    </recommendedName>
</protein>
<evidence type="ECO:0000313" key="4">
    <source>
        <dbReference type="Proteomes" id="UP000245468"/>
    </source>
</evidence>
<organism evidence="3 4">
    <name type="scientific">Aquirufa nivalisilvae</name>
    <dbReference type="NCBI Taxonomy" id="2516557"/>
    <lineage>
        <taxon>Bacteria</taxon>
        <taxon>Pseudomonadati</taxon>
        <taxon>Bacteroidota</taxon>
        <taxon>Cytophagia</taxon>
        <taxon>Cytophagales</taxon>
        <taxon>Flectobacillaceae</taxon>
        <taxon>Aquirufa</taxon>
    </lineage>
</organism>
<dbReference type="InterPro" id="IPR050811">
    <property type="entry name" value="Phosphate_ABC_transporter"/>
</dbReference>
<gene>
    <name evidence="3" type="ORF">HME7025_02227</name>
</gene>
<evidence type="ECO:0000259" key="2">
    <source>
        <dbReference type="Pfam" id="PF12849"/>
    </source>
</evidence>
<dbReference type="EMBL" id="CP029346">
    <property type="protein sequence ID" value="AWL10074.1"/>
    <property type="molecule type" value="Genomic_DNA"/>
</dbReference>
<dbReference type="PANTHER" id="PTHR30570:SF1">
    <property type="entry name" value="PHOSPHATE-BINDING PROTEIN PSTS"/>
    <property type="match status" value="1"/>
</dbReference>
<dbReference type="PROSITE" id="PS51257">
    <property type="entry name" value="PROKAR_LIPOPROTEIN"/>
    <property type="match status" value="1"/>
</dbReference>
<keyword evidence="4" id="KW-1185">Reference proteome</keyword>
<proteinExistence type="predicted"/>
<sequence length="326" mass="35872">MLVKQKIQIMAIMKIKSLGLSLLVVASIFSCNKSKESKFSDGPAQGEISVAVDESFQPLLIAEKTAFENNYHFAKINFDFHAENEAVADLLNEKVRAVVVTRDLTEKEKEIFTREKVTYRSYNFAADGLALLVHPQNVDTLISLPALKSLLTGEKKTWESLGAKGVRGEVALVVDKANSSNIKFLVDKFGLDTNKPLPIFAAGSNKAVIEYVKSHPNALGIIGSNWISDGDNPTSLGFIRSVHVMSVSEKSSSTAGDFYQPFGYNLALKKYPLRRDVKIILKESHMGLGTGFVNYVCGDMGQLIVLKAGLIPLTRPITIRQYQISQ</sequence>
<accession>A0A2S2DXD1</accession>
<evidence type="ECO:0000256" key="1">
    <source>
        <dbReference type="ARBA" id="ARBA00022729"/>
    </source>
</evidence>
<dbReference type="Gene3D" id="3.40.190.10">
    <property type="entry name" value="Periplasmic binding protein-like II"/>
    <property type="match status" value="2"/>
</dbReference>
<dbReference type="InterPro" id="IPR024370">
    <property type="entry name" value="PBP_domain"/>
</dbReference>
<reference evidence="4" key="1">
    <citation type="submission" date="2018-05" db="EMBL/GenBank/DDBJ databases">
        <title>Pseudarcicella sp. HME7025 Genome sequencing and assembly.</title>
        <authorList>
            <person name="Kim H."/>
            <person name="Kang H."/>
            <person name="Joh K."/>
        </authorList>
    </citation>
    <scope>NUCLEOTIDE SEQUENCE [LARGE SCALE GENOMIC DNA]</scope>
    <source>
        <strain evidence="4">HME7025</strain>
    </source>
</reference>
<dbReference type="Pfam" id="PF12849">
    <property type="entry name" value="PBP_like_2"/>
    <property type="match status" value="1"/>
</dbReference>